<dbReference type="AlphaFoldDB" id="L8JUR5"/>
<name>L8JUR5_9BACT</name>
<proteinExistence type="predicted"/>
<keyword evidence="2" id="KW-1185">Reference proteome</keyword>
<organism evidence="1 2">
    <name type="scientific">Fulvivirga imtechensis AK7</name>
    <dbReference type="NCBI Taxonomy" id="1237149"/>
    <lineage>
        <taxon>Bacteria</taxon>
        <taxon>Pseudomonadati</taxon>
        <taxon>Bacteroidota</taxon>
        <taxon>Cytophagia</taxon>
        <taxon>Cytophagales</taxon>
        <taxon>Fulvivirgaceae</taxon>
        <taxon>Fulvivirga</taxon>
    </lineage>
</organism>
<gene>
    <name evidence="1" type="ORF">C900_02909</name>
</gene>
<evidence type="ECO:0000313" key="1">
    <source>
        <dbReference type="EMBL" id="ELR71294.1"/>
    </source>
</evidence>
<reference evidence="1 2" key="1">
    <citation type="submission" date="2012-12" db="EMBL/GenBank/DDBJ databases">
        <title>Genome assembly of Fulvivirga imtechensis AK7.</title>
        <authorList>
            <person name="Nupur N."/>
            <person name="Khatri I."/>
            <person name="Kumar R."/>
            <person name="Subramanian S."/>
            <person name="Pinnaka A."/>
        </authorList>
    </citation>
    <scope>NUCLEOTIDE SEQUENCE [LARGE SCALE GENOMIC DNA]</scope>
    <source>
        <strain evidence="1 2">AK7</strain>
    </source>
</reference>
<sequence>MIIVSFFMLLLTILTFMTNKNSKNGVRAIVEDAKFVGTHFANNR</sequence>
<accession>L8JUR5</accession>
<protein>
    <submittedName>
        <fullName evidence="1">Uncharacterized protein</fullName>
    </submittedName>
</protein>
<dbReference type="EMBL" id="AMZN01000043">
    <property type="protein sequence ID" value="ELR71294.1"/>
    <property type="molecule type" value="Genomic_DNA"/>
</dbReference>
<comment type="caution">
    <text evidence="1">The sequence shown here is derived from an EMBL/GenBank/DDBJ whole genome shotgun (WGS) entry which is preliminary data.</text>
</comment>
<dbReference type="Proteomes" id="UP000011135">
    <property type="component" value="Unassembled WGS sequence"/>
</dbReference>
<evidence type="ECO:0000313" key="2">
    <source>
        <dbReference type="Proteomes" id="UP000011135"/>
    </source>
</evidence>